<keyword evidence="4" id="KW-1185">Reference proteome</keyword>
<gene>
    <name evidence="3" type="ORF">QBC47DRAFT_331026</name>
</gene>
<dbReference type="PANTHER" id="PTHR40841:SF2">
    <property type="entry name" value="SIDEROPHORE-DEGRADING ESTERASE (EUROFUNG)"/>
    <property type="match status" value="1"/>
</dbReference>
<comment type="caution">
    <text evidence="3">The sequence shown here is derived from an EMBL/GenBank/DDBJ whole genome shotgun (WGS) entry which is preliminary data.</text>
</comment>
<evidence type="ECO:0000256" key="2">
    <source>
        <dbReference type="ARBA" id="ARBA00022801"/>
    </source>
</evidence>
<proteinExistence type="inferred from homology"/>
<dbReference type="AlphaFoldDB" id="A0AAJ0B3J4"/>
<dbReference type="Proteomes" id="UP001239445">
    <property type="component" value="Unassembled WGS sequence"/>
</dbReference>
<evidence type="ECO:0000313" key="3">
    <source>
        <dbReference type="EMBL" id="KAK1750917.1"/>
    </source>
</evidence>
<dbReference type="PANTHER" id="PTHR40841">
    <property type="entry name" value="SIDEROPHORE TRIACETYLFUSARININE C ESTERASE"/>
    <property type="match status" value="1"/>
</dbReference>
<dbReference type="GO" id="GO:0016788">
    <property type="term" value="F:hydrolase activity, acting on ester bonds"/>
    <property type="evidence" value="ECO:0007669"/>
    <property type="project" value="TreeGrafter"/>
</dbReference>
<dbReference type="EMBL" id="MU839844">
    <property type="protein sequence ID" value="KAK1750917.1"/>
    <property type="molecule type" value="Genomic_DNA"/>
</dbReference>
<accession>A0AAJ0B3J4</accession>
<dbReference type="Pfam" id="PF00756">
    <property type="entry name" value="Esterase"/>
    <property type="match status" value="1"/>
</dbReference>
<dbReference type="Gene3D" id="3.40.50.1820">
    <property type="entry name" value="alpha/beta hydrolase"/>
    <property type="match status" value="1"/>
</dbReference>
<sequence>MAATIANWTFTPYPPFPPTVFPNIALWNATNPIQNSTFQIQVSWPFEWSSSREDITNKTALTMYILDGNAHGTTASEAVKRRQPVSFGQPDTVVVSIGYPLTNAVYDMTHRFVDYKPPWNTSESGPGKGDDFLDFIASALRPFIHTSVFPGNDIRFTRDAIYGHSFGGLLAAYALVTRPDMFDTFLIASPALETGGGRIHEEIRARWGTGDLGASAYCVSSACGFGCSAATNGTKEKKPAVMITYGSLETFPGRRRTETEGAFQTRRAYFRGLGLLMHCHDFFDEVKASGRVRDVVLKEYVGQDHAGVAASAITDGIDYFVDW</sequence>
<protein>
    <submittedName>
        <fullName evidence="3">Ferri-bacillibactin esterase</fullName>
    </submittedName>
</protein>
<evidence type="ECO:0000313" key="4">
    <source>
        <dbReference type="Proteomes" id="UP001239445"/>
    </source>
</evidence>
<dbReference type="InterPro" id="IPR000801">
    <property type="entry name" value="Esterase-like"/>
</dbReference>
<reference evidence="3" key="1">
    <citation type="submission" date="2023-06" db="EMBL/GenBank/DDBJ databases">
        <title>Genome-scale phylogeny and comparative genomics of the fungal order Sordariales.</title>
        <authorList>
            <consortium name="Lawrence Berkeley National Laboratory"/>
            <person name="Hensen N."/>
            <person name="Bonometti L."/>
            <person name="Westerberg I."/>
            <person name="Brannstrom I.O."/>
            <person name="Guillou S."/>
            <person name="Cros-Aarteil S."/>
            <person name="Calhoun S."/>
            <person name="Haridas S."/>
            <person name="Kuo A."/>
            <person name="Mondo S."/>
            <person name="Pangilinan J."/>
            <person name="Riley R."/>
            <person name="Labutti K."/>
            <person name="Andreopoulos B."/>
            <person name="Lipzen A."/>
            <person name="Chen C."/>
            <person name="Yanf M."/>
            <person name="Daum C."/>
            <person name="Ng V."/>
            <person name="Clum A."/>
            <person name="Steindorff A."/>
            <person name="Ohm R."/>
            <person name="Martin F."/>
            <person name="Silar P."/>
            <person name="Natvig D."/>
            <person name="Lalanne C."/>
            <person name="Gautier V."/>
            <person name="Ament-Velasquez S.L."/>
            <person name="Kruys A."/>
            <person name="Hutchinson M.I."/>
            <person name="Powell A.J."/>
            <person name="Barry K."/>
            <person name="Miller A.N."/>
            <person name="Grigoriev I.V."/>
            <person name="Debuchy R."/>
            <person name="Gladieux P."/>
            <person name="Thoren M.H."/>
            <person name="Johannesson H."/>
        </authorList>
    </citation>
    <scope>NUCLEOTIDE SEQUENCE</scope>
    <source>
        <strain evidence="3">PSN4</strain>
    </source>
</reference>
<dbReference type="InterPro" id="IPR052558">
    <property type="entry name" value="Siderophore_Hydrolase_D"/>
</dbReference>
<dbReference type="SUPFAM" id="SSF53474">
    <property type="entry name" value="alpha/beta-Hydrolases"/>
    <property type="match status" value="1"/>
</dbReference>
<comment type="similarity">
    <text evidence="1">Belongs to the esterase D family.</text>
</comment>
<evidence type="ECO:0000256" key="1">
    <source>
        <dbReference type="ARBA" id="ARBA00005622"/>
    </source>
</evidence>
<name>A0AAJ0B3J4_9PEZI</name>
<dbReference type="InterPro" id="IPR029058">
    <property type="entry name" value="AB_hydrolase_fold"/>
</dbReference>
<keyword evidence="2" id="KW-0378">Hydrolase</keyword>
<organism evidence="3 4">
    <name type="scientific">Echria macrotheca</name>
    <dbReference type="NCBI Taxonomy" id="438768"/>
    <lineage>
        <taxon>Eukaryota</taxon>
        <taxon>Fungi</taxon>
        <taxon>Dikarya</taxon>
        <taxon>Ascomycota</taxon>
        <taxon>Pezizomycotina</taxon>
        <taxon>Sordariomycetes</taxon>
        <taxon>Sordariomycetidae</taxon>
        <taxon>Sordariales</taxon>
        <taxon>Schizotheciaceae</taxon>
        <taxon>Echria</taxon>
    </lineage>
</organism>